<dbReference type="GO" id="GO:0006508">
    <property type="term" value="P:proteolysis"/>
    <property type="evidence" value="ECO:0007669"/>
    <property type="project" value="InterPro"/>
</dbReference>
<dbReference type="PRINTS" id="PR00793">
    <property type="entry name" value="PROAMNOPTASE"/>
</dbReference>
<dbReference type="InterPro" id="IPR050266">
    <property type="entry name" value="AB_hydrolase_sf"/>
</dbReference>
<feature type="domain" description="AB hydrolase-1" evidence="3">
    <location>
        <begin position="21"/>
        <end position="256"/>
    </location>
</feature>
<dbReference type="OrthoDB" id="9796770at2"/>
<dbReference type="EMBL" id="PVTF01000022">
    <property type="protein sequence ID" value="PRY31638.1"/>
    <property type="molecule type" value="Genomic_DNA"/>
</dbReference>
<dbReference type="PANTHER" id="PTHR43798:SF31">
    <property type="entry name" value="AB HYDROLASE SUPERFAMILY PROTEIN YCLE"/>
    <property type="match status" value="1"/>
</dbReference>
<sequence length="271" mass="30144">MGVRTDDGCELWASATGAGEPVVLCHGGPGLWDMFGDLDLPARLVRWDQRGSGRSQRRGPYSTARTAADLDAVREHFGLDRMVLLGHSWGAQLALRYALDHPDRVTALGYVSGVGLGWDWREAFSANFEARLGDGFARWEELRGRARDEAEERELAVLQWSVEFVDPTTATAFAERMATPWFGVNHECNAAIDAEDRRTWREDELVEACRGLEVPTLIVDGAHDVRPRTAVDSLERALPNATRVVLDTGHVPWLEAPEEFTAACTRYLLRG</sequence>
<proteinExistence type="inferred from homology"/>
<dbReference type="SUPFAM" id="SSF53474">
    <property type="entry name" value="alpha/beta-Hydrolases"/>
    <property type="match status" value="1"/>
</dbReference>
<dbReference type="GO" id="GO:0004177">
    <property type="term" value="F:aminopeptidase activity"/>
    <property type="evidence" value="ECO:0007669"/>
    <property type="project" value="UniProtKB-EC"/>
</dbReference>
<evidence type="ECO:0000313" key="5">
    <source>
        <dbReference type="Proteomes" id="UP000239494"/>
    </source>
</evidence>
<dbReference type="InterPro" id="IPR002410">
    <property type="entry name" value="Peptidase_S33"/>
</dbReference>
<dbReference type="Gene3D" id="3.40.50.1820">
    <property type="entry name" value="alpha/beta hydrolase"/>
    <property type="match status" value="1"/>
</dbReference>
<dbReference type="Pfam" id="PF00561">
    <property type="entry name" value="Abhydrolase_1"/>
    <property type="match status" value="1"/>
</dbReference>
<dbReference type="PANTHER" id="PTHR43798">
    <property type="entry name" value="MONOACYLGLYCEROL LIPASE"/>
    <property type="match status" value="1"/>
</dbReference>
<comment type="similarity">
    <text evidence="1">Belongs to the peptidase S33 family.</text>
</comment>
<evidence type="ECO:0000256" key="2">
    <source>
        <dbReference type="ARBA" id="ARBA00022801"/>
    </source>
</evidence>
<dbReference type="InterPro" id="IPR029058">
    <property type="entry name" value="AB_hydrolase_fold"/>
</dbReference>
<evidence type="ECO:0000259" key="3">
    <source>
        <dbReference type="Pfam" id="PF00561"/>
    </source>
</evidence>
<keyword evidence="2" id="KW-0378">Hydrolase</keyword>
<dbReference type="RefSeq" id="WP_106196504.1">
    <property type="nucleotide sequence ID" value="NZ_PVTF01000022.1"/>
</dbReference>
<name>A0A2T0SDY9_9PSEU</name>
<dbReference type="InterPro" id="IPR000073">
    <property type="entry name" value="AB_hydrolase_1"/>
</dbReference>
<protein>
    <submittedName>
        <fullName evidence="4">Proline iminopeptidase</fullName>
    </submittedName>
</protein>
<comment type="caution">
    <text evidence="4">The sequence shown here is derived from an EMBL/GenBank/DDBJ whole genome shotgun (WGS) entry which is preliminary data.</text>
</comment>
<evidence type="ECO:0000313" key="4">
    <source>
        <dbReference type="EMBL" id="PRY31638.1"/>
    </source>
</evidence>
<organism evidence="4 5">
    <name type="scientific">Umezawaea tangerina</name>
    <dbReference type="NCBI Taxonomy" id="84725"/>
    <lineage>
        <taxon>Bacteria</taxon>
        <taxon>Bacillati</taxon>
        <taxon>Actinomycetota</taxon>
        <taxon>Actinomycetes</taxon>
        <taxon>Pseudonocardiales</taxon>
        <taxon>Pseudonocardiaceae</taxon>
        <taxon>Umezawaea</taxon>
    </lineage>
</organism>
<keyword evidence="5" id="KW-1185">Reference proteome</keyword>
<dbReference type="AlphaFoldDB" id="A0A2T0SDY9"/>
<dbReference type="GO" id="GO:0016020">
    <property type="term" value="C:membrane"/>
    <property type="evidence" value="ECO:0007669"/>
    <property type="project" value="TreeGrafter"/>
</dbReference>
<gene>
    <name evidence="4" type="ORF">CLV43_12244</name>
</gene>
<reference evidence="4 5" key="1">
    <citation type="submission" date="2018-03" db="EMBL/GenBank/DDBJ databases">
        <title>Genomic Encyclopedia of Archaeal and Bacterial Type Strains, Phase II (KMG-II): from individual species to whole genera.</title>
        <authorList>
            <person name="Goeker M."/>
        </authorList>
    </citation>
    <scope>NUCLEOTIDE SEQUENCE [LARGE SCALE GENOMIC DNA]</scope>
    <source>
        <strain evidence="4 5">DSM 44720</strain>
    </source>
</reference>
<dbReference type="Proteomes" id="UP000239494">
    <property type="component" value="Unassembled WGS sequence"/>
</dbReference>
<accession>A0A2T0SDY9</accession>
<evidence type="ECO:0000256" key="1">
    <source>
        <dbReference type="ARBA" id="ARBA00010088"/>
    </source>
</evidence>